<dbReference type="STRING" id="589865.DaAHT2_2269"/>
<proteinExistence type="predicted"/>
<organism evidence="3 4">
    <name type="scientific">Desulfurivibrio alkaliphilus (strain DSM 19089 / UNIQEM U267 / AHT2)</name>
    <dbReference type="NCBI Taxonomy" id="589865"/>
    <lineage>
        <taxon>Bacteria</taxon>
        <taxon>Pseudomonadati</taxon>
        <taxon>Thermodesulfobacteriota</taxon>
        <taxon>Desulfobulbia</taxon>
        <taxon>Desulfobulbales</taxon>
        <taxon>Desulfobulbaceae</taxon>
        <taxon>Desulfurivibrio</taxon>
    </lineage>
</organism>
<evidence type="ECO:0000313" key="3">
    <source>
        <dbReference type="EMBL" id="ADH86934.1"/>
    </source>
</evidence>
<keyword evidence="1" id="KW-0732">Signal</keyword>
<accession>D6Z6U7</accession>
<sequence length="177" mass="19104">MSKYRFFSFLAFLLALGVGGALVAMAGKPGAVTGGPVFTAELQPDTMGLRPVESEASGRLTMELSADGATLVYQLEVVALEDAFMSHLQYGGPEDRYGPIVVWLFPEDGKRREVVEGRFDGVLAQGEIRAQDLQGPLAGQELAALLQAIEEGMIFADVHTRRHVPGELRGHVRPVQP</sequence>
<dbReference type="eggNOG" id="COG2133">
    <property type="taxonomic scope" value="Bacteria"/>
</dbReference>
<dbReference type="InParanoid" id="D6Z6U7"/>
<dbReference type="RefSeq" id="WP_013164448.1">
    <property type="nucleotide sequence ID" value="NC_014216.1"/>
</dbReference>
<dbReference type="Pfam" id="PF07452">
    <property type="entry name" value="CHRD"/>
    <property type="match status" value="1"/>
</dbReference>
<dbReference type="PROSITE" id="PS50933">
    <property type="entry name" value="CHRD"/>
    <property type="match status" value="1"/>
</dbReference>
<dbReference type="SMART" id="SM00754">
    <property type="entry name" value="CHRD"/>
    <property type="match status" value="1"/>
</dbReference>
<gene>
    <name evidence="3" type="ordered locus">DaAHT2_2269</name>
</gene>
<evidence type="ECO:0000313" key="4">
    <source>
        <dbReference type="Proteomes" id="UP000001508"/>
    </source>
</evidence>
<dbReference type="Proteomes" id="UP000001508">
    <property type="component" value="Chromosome"/>
</dbReference>
<feature type="signal peptide" evidence="1">
    <location>
        <begin position="1"/>
        <end position="26"/>
    </location>
</feature>
<reference evidence="4" key="1">
    <citation type="submission" date="2010-02" db="EMBL/GenBank/DDBJ databases">
        <title>Complete sequence of Desulfurivibrio alkaliphilus AHT2.</title>
        <authorList>
            <consortium name="US DOE Joint Genome Institute"/>
            <person name="Pitluck S."/>
            <person name="Chertkov O."/>
            <person name="Detter J.C."/>
            <person name="Han C."/>
            <person name="Tapia R."/>
            <person name="Larimer F."/>
            <person name="Land M."/>
            <person name="Hauser L."/>
            <person name="Kyrpides N."/>
            <person name="Mikhailova N."/>
            <person name="Sorokin D.Y."/>
            <person name="Muyzer G."/>
            <person name="Woyke T."/>
        </authorList>
    </citation>
    <scope>NUCLEOTIDE SEQUENCE [LARGE SCALE GENOMIC DNA]</scope>
    <source>
        <strain evidence="4">DSM 19089 / UNIQEM U267 / AHT2</strain>
    </source>
</reference>
<evidence type="ECO:0000259" key="2">
    <source>
        <dbReference type="PROSITE" id="PS50933"/>
    </source>
</evidence>
<name>D6Z6U7_DESAT</name>
<dbReference type="KEGG" id="dak:DaAHT2_2269"/>
<evidence type="ECO:0000256" key="1">
    <source>
        <dbReference type="SAM" id="SignalP"/>
    </source>
</evidence>
<dbReference type="AlphaFoldDB" id="D6Z6U7"/>
<dbReference type="HOGENOM" id="CLU_1515530_0_0_7"/>
<dbReference type="InterPro" id="IPR010895">
    <property type="entry name" value="CHRD"/>
</dbReference>
<feature type="chain" id="PRO_5003091387" evidence="1">
    <location>
        <begin position="27"/>
        <end position="177"/>
    </location>
</feature>
<dbReference type="OrthoDB" id="571052at2"/>
<protein>
    <submittedName>
        <fullName evidence="3">CHRD domain containing protein</fullName>
    </submittedName>
</protein>
<feature type="domain" description="CHRD" evidence="2">
    <location>
        <begin position="34"/>
        <end position="177"/>
    </location>
</feature>
<dbReference type="EMBL" id="CP001940">
    <property type="protein sequence ID" value="ADH86934.1"/>
    <property type="molecule type" value="Genomic_DNA"/>
</dbReference>
<keyword evidence="4" id="KW-1185">Reference proteome</keyword>